<dbReference type="AlphaFoldDB" id="C1BDT7"/>
<dbReference type="PANTHER" id="PTHR31126:SF1">
    <property type="entry name" value="TYROSINE SPECIFIC PROTEIN PHOSPHATASES DOMAIN-CONTAINING PROTEIN"/>
    <property type="match status" value="1"/>
</dbReference>
<keyword evidence="3" id="KW-0614">Plasmid</keyword>
<evidence type="ECO:0000313" key="4">
    <source>
        <dbReference type="Proteomes" id="UP000002212"/>
    </source>
</evidence>
<dbReference type="InterPro" id="IPR016130">
    <property type="entry name" value="Tyr_Pase_AS"/>
</dbReference>
<comment type="similarity">
    <text evidence="1">Belongs to the protein-tyrosine phosphatase family.</text>
</comment>
<evidence type="ECO:0000256" key="1">
    <source>
        <dbReference type="ARBA" id="ARBA00009580"/>
    </source>
</evidence>
<dbReference type="HOGENOM" id="CLU_057546_1_3_11"/>
<evidence type="ECO:0000256" key="2">
    <source>
        <dbReference type="SAM" id="MobiDB-lite"/>
    </source>
</evidence>
<name>C1BDT7_RHOOB</name>
<dbReference type="PATRIC" id="fig|632772.20.peg.8507"/>
<dbReference type="InterPro" id="IPR026893">
    <property type="entry name" value="Tyr/Ser_Pase_IphP-type"/>
</dbReference>
<accession>C1BDT7</accession>
<dbReference type="PROSITE" id="PS00383">
    <property type="entry name" value="TYR_PHOSPHATASE_1"/>
    <property type="match status" value="1"/>
</dbReference>
<reference evidence="3 4" key="1">
    <citation type="journal article" date="2005" name="J. Biosci. Bioeng.">
        <title>Isolation and characterization of benzene-tolerant Rhodococcus opacus strains.</title>
        <authorList>
            <person name="Na K.S."/>
            <person name="Kuroda A."/>
            <person name="Takiguchi N."/>
            <person name="Ikeda T."/>
            <person name="Ohtake H."/>
            <person name="Kato J."/>
        </authorList>
    </citation>
    <scope>NUCLEOTIDE SEQUENCE [LARGE SCALE GENOMIC DNA]</scope>
    <source>
        <strain evidence="3 4">B4</strain>
        <plasmid evidence="3">pROB02</plasmid>
    </source>
</reference>
<geneLocation type="plasmid" evidence="3 4">
    <name>pROB02</name>
</geneLocation>
<dbReference type="GO" id="GO:0004721">
    <property type="term" value="F:phosphoprotein phosphatase activity"/>
    <property type="evidence" value="ECO:0007669"/>
    <property type="project" value="InterPro"/>
</dbReference>
<organism evidence="3 4">
    <name type="scientific">Rhodococcus opacus (strain B4)</name>
    <dbReference type="NCBI Taxonomy" id="632772"/>
    <lineage>
        <taxon>Bacteria</taxon>
        <taxon>Bacillati</taxon>
        <taxon>Actinomycetota</taxon>
        <taxon>Actinomycetes</taxon>
        <taxon>Mycobacteriales</taxon>
        <taxon>Nocardiaceae</taxon>
        <taxon>Rhodococcus</taxon>
    </lineage>
</organism>
<sequence>MGARRNQLDPRIPIPGTTNVRDVGGYPTGDGKRTAMGRLYRSEVLGLSGSGAESLWDELRTEDYQCLRLRSIVDLRSHREARMIPSAWDRATGAQLVHAPIPEGVEGSETDFMRLLRDGKITTFDEEDLGRWYQLVLRRRTDVLGEVIRVLSNPHHLPALVHCHAGKDRTGLVVALVLEVVGVPRNVVTADYALTSRYRPDRAAEHAALLEHLGIHVDDVRSLWEAPARAMESALEFLDITYGGVAAYLTNECSVTPAHIESLRAQMLEDA</sequence>
<evidence type="ECO:0000313" key="3">
    <source>
        <dbReference type="EMBL" id="BAH47140.1"/>
    </source>
</evidence>
<dbReference type="SUPFAM" id="SSF52799">
    <property type="entry name" value="(Phosphotyrosine protein) phosphatases II"/>
    <property type="match status" value="1"/>
</dbReference>
<proteinExistence type="inferred from homology"/>
<feature type="region of interest" description="Disordered" evidence="2">
    <location>
        <begin position="1"/>
        <end position="32"/>
    </location>
</feature>
<reference evidence="3 4" key="2">
    <citation type="submission" date="2009-03" db="EMBL/GenBank/DDBJ databases">
        <title>Comparison of the complete genome sequences of Rhodococcus erythropolis PR4 and Rhodococcus opacus B4.</title>
        <authorList>
            <person name="Takarada H."/>
            <person name="Sekine M."/>
            <person name="Hosoyama A."/>
            <person name="Yamada R."/>
            <person name="Fujisawa T."/>
            <person name="Omata S."/>
            <person name="Shimizu A."/>
            <person name="Tsukatani N."/>
            <person name="Tanikawa S."/>
            <person name="Fujita N."/>
            <person name="Harayama S."/>
        </authorList>
    </citation>
    <scope>NUCLEOTIDE SEQUENCE [LARGE SCALE GENOMIC DNA]</scope>
    <source>
        <strain evidence="3 4">B4</strain>
        <plasmid evidence="3 4">pROB02</plasmid>
    </source>
</reference>
<dbReference type="InterPro" id="IPR029021">
    <property type="entry name" value="Prot-tyrosine_phosphatase-like"/>
</dbReference>
<dbReference type="Pfam" id="PF13350">
    <property type="entry name" value="Y_phosphatase3"/>
    <property type="match status" value="1"/>
</dbReference>
<gene>
    <name evidence="3" type="ordered locus">ROP_pROB02-01270</name>
</gene>
<dbReference type="EMBL" id="AP011117">
    <property type="protein sequence ID" value="BAH47140.1"/>
    <property type="molecule type" value="Genomic_DNA"/>
</dbReference>
<dbReference type="KEGG" id="rop:ROP_pROB02-01270"/>
<dbReference type="Proteomes" id="UP000002212">
    <property type="component" value="Plasmid pROB02"/>
</dbReference>
<dbReference type="PANTHER" id="PTHR31126">
    <property type="entry name" value="TYROSINE-PROTEIN PHOSPHATASE"/>
    <property type="match status" value="1"/>
</dbReference>
<keyword evidence="3" id="KW-0378">Hydrolase</keyword>
<dbReference type="Gene3D" id="3.90.190.10">
    <property type="entry name" value="Protein tyrosine phosphatase superfamily"/>
    <property type="match status" value="1"/>
</dbReference>
<evidence type="ECO:0008006" key="5">
    <source>
        <dbReference type="Google" id="ProtNLM"/>
    </source>
</evidence>
<protein>
    <recommendedName>
        <fullName evidence="5">Protein tyrosine phosphatase</fullName>
    </recommendedName>
</protein>